<proteinExistence type="predicted"/>
<organism evidence="1 2">
    <name type="scientific">Luethyella okanaganae</name>
    <dbReference type="NCBI Taxonomy" id="69372"/>
    <lineage>
        <taxon>Bacteria</taxon>
        <taxon>Bacillati</taxon>
        <taxon>Actinomycetota</taxon>
        <taxon>Actinomycetes</taxon>
        <taxon>Micrococcales</taxon>
        <taxon>Microbacteriaceae</taxon>
        <taxon>Luethyella</taxon>
    </lineage>
</organism>
<evidence type="ECO:0000313" key="1">
    <source>
        <dbReference type="EMBL" id="MFC6355590.1"/>
    </source>
</evidence>
<evidence type="ECO:0000313" key="2">
    <source>
        <dbReference type="Proteomes" id="UP001596306"/>
    </source>
</evidence>
<dbReference type="Pfam" id="PF05655">
    <property type="entry name" value="AvrD"/>
    <property type="match status" value="1"/>
</dbReference>
<accession>A0ABW1VEQ2</accession>
<reference evidence="2" key="1">
    <citation type="journal article" date="2019" name="Int. J. Syst. Evol. Microbiol.">
        <title>The Global Catalogue of Microorganisms (GCM) 10K type strain sequencing project: providing services to taxonomists for standard genome sequencing and annotation.</title>
        <authorList>
            <consortium name="The Broad Institute Genomics Platform"/>
            <consortium name="The Broad Institute Genome Sequencing Center for Infectious Disease"/>
            <person name="Wu L."/>
            <person name="Ma J."/>
        </authorList>
    </citation>
    <scope>NUCLEOTIDE SEQUENCE [LARGE SCALE GENOMIC DNA]</scope>
    <source>
        <strain evidence="2">CCUG 43304</strain>
    </source>
</reference>
<gene>
    <name evidence="1" type="ORF">ACFQB0_05660</name>
</gene>
<dbReference type="Proteomes" id="UP001596306">
    <property type="component" value="Unassembled WGS sequence"/>
</dbReference>
<protein>
    <submittedName>
        <fullName evidence="1">AvrD family protein</fullName>
    </submittedName>
</protein>
<name>A0ABW1VEQ2_9MICO</name>
<dbReference type="RefSeq" id="WP_386728622.1">
    <property type="nucleotide sequence ID" value="NZ_JBHSTP010000001.1"/>
</dbReference>
<sequence>MVNYYATIDHALGSPKGRYFGQGHRRSIYSFTPDEQPRGRVAGTCTVTQDGLWSAKDTGVVSRHLSTIDAVSLAGLALQVTFRMEPVIVEKLFVTSISIKAGTASTEDLNAVPLEARIDWKPQDRAFACSVVVGTMKLALTVEAVVGRSPELVREDRPKFYAEHLQGRIQHISDINIDCDSGSMQARLGALVVGHDHSYRFSGFQSAHAELFSISEAIVCLAQLAQTMAYEYDQISRDDSATFWLRRLNIDLTRPRIKVGQLVDIDVKVSKTNEVAIGSQAWRTLRLTASGSGISAVADVAHILPSKDGDA</sequence>
<keyword evidence="2" id="KW-1185">Reference proteome</keyword>
<dbReference type="EMBL" id="JBHSTP010000001">
    <property type="protein sequence ID" value="MFC6355590.1"/>
    <property type="molecule type" value="Genomic_DNA"/>
</dbReference>
<comment type="caution">
    <text evidence="1">The sequence shown here is derived from an EMBL/GenBank/DDBJ whole genome shotgun (WGS) entry which is preliminary data.</text>
</comment>
<dbReference type="InterPro" id="IPR008799">
    <property type="entry name" value="Pseudomon_AvrD"/>
</dbReference>